<name>A0A8S1K483_9CILI</name>
<organism evidence="2 3">
    <name type="scientific">Paramecium sonneborni</name>
    <dbReference type="NCBI Taxonomy" id="65129"/>
    <lineage>
        <taxon>Eukaryota</taxon>
        <taxon>Sar</taxon>
        <taxon>Alveolata</taxon>
        <taxon>Ciliophora</taxon>
        <taxon>Intramacronucleata</taxon>
        <taxon>Oligohymenophorea</taxon>
        <taxon>Peniculida</taxon>
        <taxon>Parameciidae</taxon>
        <taxon>Paramecium</taxon>
    </lineage>
</organism>
<gene>
    <name evidence="2" type="ORF">PSON_ATCC_30995.1.T0030336</name>
</gene>
<feature type="transmembrane region" description="Helical" evidence="1">
    <location>
        <begin position="75"/>
        <end position="95"/>
    </location>
</feature>
<keyword evidence="1" id="KW-1133">Transmembrane helix</keyword>
<accession>A0A8S1K483</accession>
<dbReference type="InterPro" id="IPR022127">
    <property type="entry name" value="STIMATE/YPL162C"/>
</dbReference>
<dbReference type="AlphaFoldDB" id="A0A8S1K483"/>
<evidence type="ECO:0000313" key="3">
    <source>
        <dbReference type="Proteomes" id="UP000692954"/>
    </source>
</evidence>
<dbReference type="EMBL" id="CAJJDN010000003">
    <property type="protein sequence ID" value="CAD8048604.1"/>
    <property type="molecule type" value="Genomic_DNA"/>
</dbReference>
<feature type="transmembrane region" description="Helical" evidence="1">
    <location>
        <begin position="34"/>
        <end position="55"/>
    </location>
</feature>
<dbReference type="Pfam" id="PF12400">
    <property type="entry name" value="STIMATE"/>
    <property type="match status" value="1"/>
</dbReference>
<sequence>MIFTYFDMRRLQSGNYFKIQEKVRIDWKMYACQLFVWNSVVIVSKFILFGFQELIADQLNETGSFLLSPITNPEFLLVFVMIIIPFIMNAITFWIQDNILKKSDFSNQEEKQLLIGTFYEGTLNEQFTQELVVL</sequence>
<dbReference type="Proteomes" id="UP000692954">
    <property type="component" value="Unassembled WGS sequence"/>
</dbReference>
<dbReference type="GO" id="GO:0016020">
    <property type="term" value="C:membrane"/>
    <property type="evidence" value="ECO:0007669"/>
    <property type="project" value="TreeGrafter"/>
</dbReference>
<evidence type="ECO:0000256" key="1">
    <source>
        <dbReference type="SAM" id="Phobius"/>
    </source>
</evidence>
<evidence type="ECO:0000313" key="2">
    <source>
        <dbReference type="EMBL" id="CAD8048604.1"/>
    </source>
</evidence>
<comment type="caution">
    <text evidence="2">The sequence shown here is derived from an EMBL/GenBank/DDBJ whole genome shotgun (WGS) entry which is preliminary data.</text>
</comment>
<dbReference type="PANTHER" id="PTHR31735:SF1">
    <property type="entry name" value="VACUOLAR MEMBRANE PROTEIN YPL162C"/>
    <property type="match status" value="1"/>
</dbReference>
<dbReference type="PANTHER" id="PTHR31735">
    <property type="entry name" value="VACUOLAR MEMBRANE PROTEIN YPL162C"/>
    <property type="match status" value="1"/>
</dbReference>
<dbReference type="OrthoDB" id="431202at2759"/>
<keyword evidence="1" id="KW-0472">Membrane</keyword>
<reference evidence="2" key="1">
    <citation type="submission" date="2021-01" db="EMBL/GenBank/DDBJ databases">
        <authorList>
            <consortium name="Genoscope - CEA"/>
            <person name="William W."/>
        </authorList>
    </citation>
    <scope>NUCLEOTIDE SEQUENCE</scope>
</reference>
<proteinExistence type="predicted"/>
<protein>
    <submittedName>
        <fullName evidence="2">Uncharacterized protein</fullName>
    </submittedName>
</protein>
<keyword evidence="3" id="KW-1185">Reference proteome</keyword>
<keyword evidence="1" id="KW-0812">Transmembrane</keyword>